<name>A0A7G6WWX6_9ACTN</name>
<dbReference type="KEGG" id="kqi:F1D05_12005"/>
<gene>
    <name evidence="3" type="ORF">F1D05_12005</name>
</gene>
<dbReference type="PANTHER" id="PTHR43433:SF5">
    <property type="entry name" value="AB HYDROLASE-1 DOMAIN-CONTAINING PROTEIN"/>
    <property type="match status" value="1"/>
</dbReference>
<keyword evidence="4" id="KW-1185">Reference proteome</keyword>
<organism evidence="3 4">
    <name type="scientific">Kribbella qitaiheensis</name>
    <dbReference type="NCBI Taxonomy" id="1544730"/>
    <lineage>
        <taxon>Bacteria</taxon>
        <taxon>Bacillati</taxon>
        <taxon>Actinomycetota</taxon>
        <taxon>Actinomycetes</taxon>
        <taxon>Propionibacteriales</taxon>
        <taxon>Kribbellaceae</taxon>
        <taxon>Kribbella</taxon>
    </lineage>
</organism>
<dbReference type="SUPFAM" id="SSF53756">
    <property type="entry name" value="UDP-Glycosyltransferase/glycogen phosphorylase"/>
    <property type="match status" value="1"/>
</dbReference>
<dbReference type="GO" id="GO:0016787">
    <property type="term" value="F:hydrolase activity"/>
    <property type="evidence" value="ECO:0007669"/>
    <property type="project" value="UniProtKB-KW"/>
</dbReference>
<dbReference type="InterPro" id="IPR050471">
    <property type="entry name" value="AB_hydrolase"/>
</dbReference>
<dbReference type="Pfam" id="PF00561">
    <property type="entry name" value="Abhydrolase_1"/>
    <property type="match status" value="1"/>
</dbReference>
<proteinExistence type="predicted"/>
<evidence type="ECO:0000313" key="4">
    <source>
        <dbReference type="Proteomes" id="UP000515563"/>
    </source>
</evidence>
<keyword evidence="3" id="KW-0378">Hydrolase</keyword>
<dbReference type="Proteomes" id="UP000515563">
    <property type="component" value="Chromosome"/>
</dbReference>
<dbReference type="InterPro" id="IPR007235">
    <property type="entry name" value="Glyco_trans_28_C"/>
</dbReference>
<dbReference type="Gene3D" id="3.40.50.1820">
    <property type="entry name" value="alpha/beta hydrolase"/>
    <property type="match status" value="1"/>
</dbReference>
<sequence>MTSKPQRPAHPADQEGTVERDGVTIAYSVYDSAATRGNGGVTVVLLPTWSIVPSRVWKAQVPYLAKHFRVVTFDGRGSGRSSAPAGPSAYADREFVADTLAVLAATGTGTCVLVSLSRGVPWALQVAHELPDQVLGVTCIGSAAGLAPAQEERIRWSWNERHDTTEGWAKYNRHHWTEGGYDDFLRFFFAQMFSEPHSTKQLEDGVGWGHGISPERLVDTELARQDRIPGVQELACPVLVVHGSDDHIRPFSEGVALAELTGGSLITVSGGGHAPNARDPVMVNRLLKDFVDRVAPVQPVRRTWVRALNRPKRVLYLSSPIGLGHARRDLAIARELKLQNPGLEIDWLAQHPVTRVLADAGETVHPASAYLLNESSHIEFECDEHDLHAFQAIRRMDEILVANFLTFADVIDDQYYDLVVGDEAWDVDYFLHENPELKRFAYAWLTDFVGWLPMPDGGASEAALTADYNAEMIEQRARFRRLRDRSLFIGDPDDIVDANFGPGLPSIRSWTEENFDFTGYITGFDPSETADRSLLRARLGYPLDAKLCLVTVGGSGVGTSLLHRVLEAIPMARRAVPGLEFVIVTGPRIDPSTLSSVPGATIHGYLPDLHHHLAAADVAITQGGLTTCMELTAARVPFIYVPLQHHFEQTFHVTARLNRHNAGHLLPYPSCTPTALSDTLAKLLTEPVSYLALPTTATTTAATLLSELL</sequence>
<reference evidence="3 4" key="2">
    <citation type="journal article" date="2020" name="Microbiol. Resour. Announc.">
        <title>Antarctic desert soil bacteria exhibit high novel natural product potential, evaluated through long-read genome sequencing and comparative genomics.</title>
        <authorList>
            <person name="Benaud N."/>
            <person name="Edwards R.J."/>
            <person name="Amos T.G."/>
            <person name="D'Agostino P.M."/>
            <person name="Gutierrez-Chavez C."/>
            <person name="Montgomery K."/>
            <person name="Nicetic I."/>
            <person name="Ferrari B.C."/>
        </authorList>
    </citation>
    <scope>NUCLEOTIDE SEQUENCE [LARGE SCALE GENOMIC DNA]</scope>
    <source>
        <strain evidence="3 4">SPB151</strain>
    </source>
</reference>
<dbReference type="SUPFAM" id="SSF53474">
    <property type="entry name" value="alpha/beta-Hydrolases"/>
    <property type="match status" value="1"/>
</dbReference>
<dbReference type="EMBL" id="CP043661">
    <property type="protein sequence ID" value="QNE18491.1"/>
    <property type="molecule type" value="Genomic_DNA"/>
</dbReference>
<dbReference type="Gene3D" id="3.40.50.2000">
    <property type="entry name" value="Glycogen Phosphorylase B"/>
    <property type="match status" value="1"/>
</dbReference>
<evidence type="ECO:0000259" key="2">
    <source>
        <dbReference type="Pfam" id="PF04101"/>
    </source>
</evidence>
<dbReference type="InterPro" id="IPR029058">
    <property type="entry name" value="AB_hydrolase_fold"/>
</dbReference>
<dbReference type="GO" id="GO:0016758">
    <property type="term" value="F:hexosyltransferase activity"/>
    <property type="evidence" value="ECO:0007669"/>
    <property type="project" value="InterPro"/>
</dbReference>
<dbReference type="RefSeq" id="WP_185447663.1">
    <property type="nucleotide sequence ID" value="NZ_CP043661.1"/>
</dbReference>
<dbReference type="InterPro" id="IPR000073">
    <property type="entry name" value="AB_hydrolase_1"/>
</dbReference>
<dbReference type="PANTHER" id="PTHR43433">
    <property type="entry name" value="HYDROLASE, ALPHA/BETA FOLD FAMILY PROTEIN"/>
    <property type="match status" value="1"/>
</dbReference>
<feature type="domain" description="Glycosyl transferase family 28 C-terminal" evidence="2">
    <location>
        <begin position="549"/>
        <end position="696"/>
    </location>
</feature>
<feature type="domain" description="AB hydrolase-1" evidence="1">
    <location>
        <begin position="55"/>
        <end position="275"/>
    </location>
</feature>
<reference evidence="4" key="1">
    <citation type="submission" date="2019-09" db="EMBL/GenBank/DDBJ databases">
        <title>Antimicrobial potential of Antarctic Bacteria.</title>
        <authorList>
            <person name="Benaud N."/>
            <person name="Edwards R.J."/>
            <person name="Ferrari B.C."/>
        </authorList>
    </citation>
    <scope>NUCLEOTIDE SEQUENCE [LARGE SCALE GENOMIC DNA]</scope>
    <source>
        <strain evidence="4">SPB151</strain>
    </source>
</reference>
<accession>A0A7G6WWX6</accession>
<dbReference type="Pfam" id="PF04101">
    <property type="entry name" value="Glyco_tran_28_C"/>
    <property type="match status" value="1"/>
</dbReference>
<evidence type="ECO:0000259" key="1">
    <source>
        <dbReference type="Pfam" id="PF00561"/>
    </source>
</evidence>
<protein>
    <submittedName>
        <fullName evidence="3">Alpha/beta fold hydrolase</fullName>
    </submittedName>
</protein>
<dbReference type="AlphaFoldDB" id="A0A7G6WWX6"/>
<evidence type="ECO:0000313" key="3">
    <source>
        <dbReference type="EMBL" id="QNE18491.1"/>
    </source>
</evidence>